<protein>
    <submittedName>
        <fullName evidence="10">ABC transporter permease</fullName>
    </submittedName>
    <submittedName>
        <fullName evidence="9">Peptide/nickel transport system permease protein</fullName>
    </submittedName>
</protein>
<dbReference type="PROSITE" id="PS50928">
    <property type="entry name" value="ABC_TM1"/>
    <property type="match status" value="1"/>
</dbReference>
<keyword evidence="3" id="KW-1003">Cell membrane</keyword>
<dbReference type="InterPro" id="IPR045621">
    <property type="entry name" value="BPD_transp_1_N"/>
</dbReference>
<dbReference type="GO" id="GO:0055085">
    <property type="term" value="P:transmembrane transport"/>
    <property type="evidence" value="ECO:0007669"/>
    <property type="project" value="InterPro"/>
</dbReference>
<reference evidence="9 12" key="2">
    <citation type="submission" date="2020-08" db="EMBL/GenBank/DDBJ databases">
        <title>Genomic Encyclopedia of Type Strains, Phase IV (KMG-IV): sequencing the most valuable type-strain genomes for metagenomic binning, comparative biology and taxonomic classification.</title>
        <authorList>
            <person name="Goeker M."/>
        </authorList>
    </citation>
    <scope>NUCLEOTIDE SEQUENCE [LARGE SCALE GENOMIC DNA]</scope>
    <source>
        <strain evidence="9 12">DSM 105434</strain>
    </source>
</reference>
<dbReference type="GO" id="GO:0005886">
    <property type="term" value="C:plasma membrane"/>
    <property type="evidence" value="ECO:0007669"/>
    <property type="project" value="UniProtKB-SubCell"/>
</dbReference>
<organism evidence="10 11">
    <name type="scientific">Deinococcus metallilatus</name>
    <dbReference type="NCBI Taxonomy" id="1211322"/>
    <lineage>
        <taxon>Bacteria</taxon>
        <taxon>Thermotogati</taxon>
        <taxon>Deinococcota</taxon>
        <taxon>Deinococci</taxon>
        <taxon>Deinococcales</taxon>
        <taxon>Deinococcaceae</taxon>
        <taxon>Deinococcus</taxon>
    </lineage>
</organism>
<name>A0AAJ5F5A7_9DEIO</name>
<evidence type="ECO:0000256" key="6">
    <source>
        <dbReference type="ARBA" id="ARBA00023136"/>
    </source>
</evidence>
<dbReference type="PANTHER" id="PTHR43163:SF3">
    <property type="entry name" value="PEPTIDE ABC TRANSPORTER PERMEASE PROTEIN"/>
    <property type="match status" value="1"/>
</dbReference>
<dbReference type="AlphaFoldDB" id="A0AAJ5F5A7"/>
<sequence length="317" mass="33907">MLNYVLQRLLGAALTLLIAAALVFGILLTIPGDPAQTVLGLDAAPEALARLRHQLGLDQPPLTRFAEWLSGALHGDLRQSIRYDAPVGELLGQRLGVSLPLIGLTLLFSSLLALWLGGAAARAAARPTGRGRDTLITTLAVLVSALPSFWVGLMLMLAFAVWLRWLPSGGFPGWQDPGRALLALTLPVLTLTLTRVAVLARMVRASLLDALGQDYVRTARAKGVPERRVLYRHALRNALIPIVTVLGVQFAELLTASVIVEVVFSLPGFGTLVLTAIEARDYPMVQGIVLVLSALVILANLLVDLSYAALDPRVSYG</sequence>
<feature type="transmembrane region" description="Helical" evidence="7">
    <location>
        <begin position="135"/>
        <end position="160"/>
    </location>
</feature>
<evidence type="ECO:0000256" key="7">
    <source>
        <dbReference type="RuleBase" id="RU363032"/>
    </source>
</evidence>
<dbReference type="Pfam" id="PF19300">
    <property type="entry name" value="BPD_transp_1_N"/>
    <property type="match status" value="1"/>
</dbReference>
<dbReference type="InterPro" id="IPR000515">
    <property type="entry name" value="MetI-like"/>
</dbReference>
<evidence type="ECO:0000256" key="3">
    <source>
        <dbReference type="ARBA" id="ARBA00022475"/>
    </source>
</evidence>
<keyword evidence="2 7" id="KW-0813">Transport</keyword>
<evidence type="ECO:0000259" key="8">
    <source>
        <dbReference type="PROSITE" id="PS50928"/>
    </source>
</evidence>
<keyword evidence="6 7" id="KW-0472">Membrane</keyword>
<dbReference type="Proteomes" id="UP000536909">
    <property type="component" value="Unassembled WGS sequence"/>
</dbReference>
<reference evidence="10 11" key="1">
    <citation type="submission" date="2019-04" db="EMBL/GenBank/DDBJ databases">
        <title>Deinococcus metalilatus MA1002 mutant No.5.</title>
        <authorList>
            <person name="Park W."/>
            <person name="Park C."/>
        </authorList>
    </citation>
    <scope>NUCLEOTIDE SEQUENCE [LARGE SCALE GENOMIC DNA]</scope>
    <source>
        <strain evidence="10 11">MA1002-m5</strain>
    </source>
</reference>
<evidence type="ECO:0000313" key="9">
    <source>
        <dbReference type="EMBL" id="MBB5294952.1"/>
    </source>
</evidence>
<evidence type="ECO:0000256" key="2">
    <source>
        <dbReference type="ARBA" id="ARBA00022448"/>
    </source>
</evidence>
<feature type="transmembrane region" description="Helical" evidence="7">
    <location>
        <begin position="101"/>
        <end position="123"/>
    </location>
</feature>
<evidence type="ECO:0000256" key="4">
    <source>
        <dbReference type="ARBA" id="ARBA00022692"/>
    </source>
</evidence>
<feature type="transmembrane region" description="Helical" evidence="7">
    <location>
        <begin position="238"/>
        <end position="264"/>
    </location>
</feature>
<comment type="caution">
    <text evidence="10">The sequence shown here is derived from an EMBL/GenBank/DDBJ whole genome shotgun (WGS) entry which is preliminary data.</text>
</comment>
<dbReference type="Proteomes" id="UP000308000">
    <property type="component" value="Unassembled WGS sequence"/>
</dbReference>
<dbReference type="Pfam" id="PF00528">
    <property type="entry name" value="BPD_transp_1"/>
    <property type="match status" value="1"/>
</dbReference>
<dbReference type="SUPFAM" id="SSF161098">
    <property type="entry name" value="MetI-like"/>
    <property type="match status" value="1"/>
</dbReference>
<keyword evidence="5 7" id="KW-1133">Transmembrane helix</keyword>
<comment type="subcellular location">
    <subcellularLocation>
        <location evidence="1 7">Cell membrane</location>
        <topology evidence="1 7">Multi-pass membrane protein</topology>
    </subcellularLocation>
</comment>
<dbReference type="InterPro" id="IPR035906">
    <property type="entry name" value="MetI-like_sf"/>
</dbReference>
<dbReference type="RefSeq" id="WP_129119680.1">
    <property type="nucleotide sequence ID" value="NZ_BSUI01000017.1"/>
</dbReference>
<keyword evidence="4 7" id="KW-0812">Transmembrane</keyword>
<feature type="transmembrane region" description="Helical" evidence="7">
    <location>
        <begin position="180"/>
        <end position="198"/>
    </location>
</feature>
<evidence type="ECO:0000256" key="1">
    <source>
        <dbReference type="ARBA" id="ARBA00004651"/>
    </source>
</evidence>
<accession>A0AAJ5F5A7</accession>
<evidence type="ECO:0000313" key="12">
    <source>
        <dbReference type="Proteomes" id="UP000536909"/>
    </source>
</evidence>
<dbReference type="PANTHER" id="PTHR43163">
    <property type="entry name" value="DIPEPTIDE TRANSPORT SYSTEM PERMEASE PROTEIN DPPB-RELATED"/>
    <property type="match status" value="1"/>
</dbReference>
<evidence type="ECO:0000313" key="11">
    <source>
        <dbReference type="Proteomes" id="UP000308000"/>
    </source>
</evidence>
<evidence type="ECO:0000256" key="5">
    <source>
        <dbReference type="ARBA" id="ARBA00022989"/>
    </source>
</evidence>
<feature type="transmembrane region" description="Helical" evidence="7">
    <location>
        <begin position="284"/>
        <end position="303"/>
    </location>
</feature>
<dbReference type="EMBL" id="JACHFV010000005">
    <property type="protein sequence ID" value="MBB5294952.1"/>
    <property type="molecule type" value="Genomic_DNA"/>
</dbReference>
<dbReference type="CDD" id="cd06261">
    <property type="entry name" value="TM_PBP2"/>
    <property type="match status" value="1"/>
</dbReference>
<proteinExistence type="inferred from homology"/>
<feature type="domain" description="ABC transmembrane type-1" evidence="8">
    <location>
        <begin position="95"/>
        <end position="303"/>
    </location>
</feature>
<comment type="similarity">
    <text evidence="7">Belongs to the binding-protein-dependent transport system permease family.</text>
</comment>
<keyword evidence="12" id="KW-1185">Reference proteome</keyword>
<gene>
    <name evidence="10" type="ORF">FCS05_06800</name>
    <name evidence="9" type="ORF">HNQ10_001773</name>
</gene>
<evidence type="ECO:0000313" key="10">
    <source>
        <dbReference type="EMBL" id="TLK28877.1"/>
    </source>
</evidence>
<dbReference type="Gene3D" id="1.10.3720.10">
    <property type="entry name" value="MetI-like"/>
    <property type="match status" value="1"/>
</dbReference>
<dbReference type="EMBL" id="VBRC01000004">
    <property type="protein sequence ID" value="TLK28877.1"/>
    <property type="molecule type" value="Genomic_DNA"/>
</dbReference>